<feature type="domain" description="Cytosol aminopeptidase" evidence="7">
    <location>
        <begin position="338"/>
        <end position="345"/>
    </location>
</feature>
<dbReference type="HAMAP" id="MF_00181">
    <property type="entry name" value="Cytosol_peptidase_M17"/>
    <property type="match status" value="1"/>
</dbReference>
<proteinExistence type="inferred from homology"/>
<dbReference type="STRING" id="1054147.F4QAT3"/>
<dbReference type="GO" id="GO:0006508">
    <property type="term" value="P:proteolysis"/>
    <property type="evidence" value="ECO:0007669"/>
    <property type="project" value="UniProtKB-KW"/>
</dbReference>
<dbReference type="CDD" id="cd00433">
    <property type="entry name" value="Peptidase_M17"/>
    <property type="match status" value="1"/>
</dbReference>
<evidence type="ECO:0000256" key="1">
    <source>
        <dbReference type="ARBA" id="ARBA00000135"/>
    </source>
</evidence>
<dbReference type="KEGG" id="dfa:DFA_10629"/>
<evidence type="ECO:0000256" key="5">
    <source>
        <dbReference type="ARBA" id="ARBA00022670"/>
    </source>
</evidence>
<dbReference type="RefSeq" id="XP_004354533.1">
    <property type="nucleotide sequence ID" value="XM_004354481.1"/>
</dbReference>
<dbReference type="InterPro" id="IPR043472">
    <property type="entry name" value="Macro_dom-like"/>
</dbReference>
<dbReference type="Proteomes" id="UP000007797">
    <property type="component" value="Unassembled WGS sequence"/>
</dbReference>
<dbReference type="OrthoDB" id="412814at2759"/>
<sequence length="490" mass="52683">MEGEINNSGVVVGCYEGLEAWSELGNLINSKSDNLLSKSFKLADNKGKVGDSLVLYNVTPEHPRVAIVGLGKQNTGGSDLSLFEKNENARKATGSGVKALKSKGATNIQVDCSLGDIRSCAEGANLGIFKYDLKTSGGANSTKNTPIQITPFDSNHQSLWEEGQLLAQSQNFARELADTPSNLMTPSIFVERVTKQFEKLIQDGTVKMHVRDEKWATEQKMGMFLGVTKGSDEPPRFLELHYKGAANQDAQPLIFVGKGVTFDSGGISIKPSASMGLMRGDMEGAATAVSSLFAIASLKLPVNVISLTPLCENMPSGHATKPGDVLTASNGKTVEVDNTDAEGRLILGDALHYAHTFNPSTIIDIATLTGAIDVALGQHYAGVFAASDELWDEINKSSQITGERVWRMPLLQEYRKQLDSKIADIVNSAGRSGGACSAAMFLKEFVQINRWAHLDIAGVMYSTEDGPYLGKGMTGKPVRTLVEIARIQKH</sequence>
<accession>F4QAT3</accession>
<gene>
    <name evidence="8" type="primary">lap</name>
    <name evidence="8" type="ORF">DFA_10629</name>
</gene>
<dbReference type="EMBL" id="GL883026">
    <property type="protein sequence ID" value="EGG15786.1"/>
    <property type="molecule type" value="Genomic_DNA"/>
</dbReference>
<dbReference type="AlphaFoldDB" id="F4QAT3"/>
<dbReference type="SUPFAM" id="SSF52949">
    <property type="entry name" value="Macro domain-like"/>
    <property type="match status" value="1"/>
</dbReference>
<dbReference type="InterPro" id="IPR008283">
    <property type="entry name" value="Peptidase_M17_N"/>
</dbReference>
<keyword evidence="4 8" id="KW-0031">Aminopeptidase</keyword>
<dbReference type="GO" id="GO:0005737">
    <property type="term" value="C:cytoplasm"/>
    <property type="evidence" value="ECO:0007669"/>
    <property type="project" value="InterPro"/>
</dbReference>
<dbReference type="OMA" id="WPMPLPE"/>
<evidence type="ECO:0000256" key="2">
    <source>
        <dbReference type="ARBA" id="ARBA00001585"/>
    </source>
</evidence>
<comment type="catalytic activity">
    <reaction evidence="2">
        <text>Release of N-terminal proline from a peptide.</text>
        <dbReference type="EC" id="3.4.11.5"/>
    </reaction>
</comment>
<dbReference type="Gene3D" id="3.40.220.10">
    <property type="entry name" value="Leucine Aminopeptidase, subunit E, domain 1"/>
    <property type="match status" value="1"/>
</dbReference>
<dbReference type="PROSITE" id="PS00631">
    <property type="entry name" value="CYTOSOL_AP"/>
    <property type="match status" value="1"/>
</dbReference>
<dbReference type="GO" id="GO:0030145">
    <property type="term" value="F:manganese ion binding"/>
    <property type="evidence" value="ECO:0007669"/>
    <property type="project" value="InterPro"/>
</dbReference>
<evidence type="ECO:0000256" key="4">
    <source>
        <dbReference type="ARBA" id="ARBA00022438"/>
    </source>
</evidence>
<dbReference type="PRINTS" id="PR00481">
    <property type="entry name" value="LAMNOPPTDASE"/>
</dbReference>
<dbReference type="GeneID" id="14867412"/>
<organism evidence="8 9">
    <name type="scientific">Cavenderia fasciculata</name>
    <name type="common">Slime mold</name>
    <name type="synonym">Dictyostelium fasciculatum</name>
    <dbReference type="NCBI Taxonomy" id="261658"/>
    <lineage>
        <taxon>Eukaryota</taxon>
        <taxon>Amoebozoa</taxon>
        <taxon>Evosea</taxon>
        <taxon>Eumycetozoa</taxon>
        <taxon>Dictyostelia</taxon>
        <taxon>Acytosteliales</taxon>
        <taxon>Cavenderiaceae</taxon>
        <taxon>Cavenderia</taxon>
    </lineage>
</organism>
<name>F4QAT3_CACFS</name>
<evidence type="ECO:0000313" key="9">
    <source>
        <dbReference type="Proteomes" id="UP000007797"/>
    </source>
</evidence>
<dbReference type="InterPro" id="IPR000819">
    <property type="entry name" value="Peptidase_M17_C"/>
</dbReference>
<keyword evidence="6" id="KW-0378">Hydrolase</keyword>
<dbReference type="SUPFAM" id="SSF53187">
    <property type="entry name" value="Zn-dependent exopeptidases"/>
    <property type="match status" value="1"/>
</dbReference>
<dbReference type="PANTHER" id="PTHR11963:SF23">
    <property type="entry name" value="CYTOSOL AMINOPEPTIDASE"/>
    <property type="match status" value="1"/>
</dbReference>
<protein>
    <submittedName>
        <fullName evidence="8">Leucine aminopeptidase</fullName>
    </submittedName>
</protein>
<dbReference type="Pfam" id="PF00883">
    <property type="entry name" value="Peptidase_M17"/>
    <property type="match status" value="1"/>
</dbReference>
<evidence type="ECO:0000256" key="3">
    <source>
        <dbReference type="ARBA" id="ARBA00009528"/>
    </source>
</evidence>
<evidence type="ECO:0000256" key="6">
    <source>
        <dbReference type="ARBA" id="ARBA00022801"/>
    </source>
</evidence>
<dbReference type="InterPro" id="IPR023042">
    <property type="entry name" value="Peptidase_M17_leu_NH2_pept"/>
</dbReference>
<dbReference type="Gene3D" id="3.40.630.10">
    <property type="entry name" value="Zn peptidases"/>
    <property type="match status" value="1"/>
</dbReference>
<dbReference type="Pfam" id="PF02789">
    <property type="entry name" value="Peptidase_M17_N"/>
    <property type="match status" value="1"/>
</dbReference>
<dbReference type="GO" id="GO:0070006">
    <property type="term" value="F:metalloaminopeptidase activity"/>
    <property type="evidence" value="ECO:0007669"/>
    <property type="project" value="InterPro"/>
</dbReference>
<comment type="similarity">
    <text evidence="3">Belongs to the peptidase M17 family.</text>
</comment>
<evidence type="ECO:0000313" key="8">
    <source>
        <dbReference type="EMBL" id="EGG15786.1"/>
    </source>
</evidence>
<evidence type="ECO:0000259" key="7">
    <source>
        <dbReference type="PROSITE" id="PS00631"/>
    </source>
</evidence>
<dbReference type="PANTHER" id="PTHR11963">
    <property type="entry name" value="LEUCINE AMINOPEPTIDASE-RELATED"/>
    <property type="match status" value="1"/>
</dbReference>
<comment type="catalytic activity">
    <reaction evidence="1">
        <text>Release of an N-terminal amino acid, Xaa-|-Yaa-, in which Xaa is preferably Leu, but may be other amino acids including Pro although not Arg or Lys, and Yaa may be Pro. Amino acid amides and methyl esters are also readily hydrolyzed, but rates on arylamides are exceedingly low.</text>
        <dbReference type="EC" id="3.4.11.1"/>
    </reaction>
</comment>
<dbReference type="MEROPS" id="M17.001"/>
<reference evidence="9" key="1">
    <citation type="journal article" date="2011" name="Genome Res.">
        <title>Phylogeny-wide analysis of social amoeba genomes highlights ancient origins for complex intercellular communication.</title>
        <authorList>
            <person name="Heidel A.J."/>
            <person name="Lawal H.M."/>
            <person name="Felder M."/>
            <person name="Schilde C."/>
            <person name="Helps N.R."/>
            <person name="Tunggal B."/>
            <person name="Rivero F."/>
            <person name="John U."/>
            <person name="Schleicher M."/>
            <person name="Eichinger L."/>
            <person name="Platzer M."/>
            <person name="Noegel A.A."/>
            <person name="Schaap P."/>
            <person name="Gloeckner G."/>
        </authorList>
    </citation>
    <scope>NUCLEOTIDE SEQUENCE [LARGE SCALE GENOMIC DNA]</scope>
    <source>
        <strain evidence="9">SH3</strain>
    </source>
</reference>
<keyword evidence="5" id="KW-0645">Protease</keyword>
<keyword evidence="9" id="KW-1185">Reference proteome</keyword>
<dbReference type="InterPro" id="IPR011356">
    <property type="entry name" value="Leucine_aapep/pepB"/>
</dbReference>